<feature type="compositionally biased region" description="Low complexity" evidence="1">
    <location>
        <begin position="96"/>
        <end position="126"/>
    </location>
</feature>
<evidence type="ECO:0000256" key="1">
    <source>
        <dbReference type="SAM" id="MobiDB-lite"/>
    </source>
</evidence>
<feature type="compositionally biased region" description="Low complexity" evidence="1">
    <location>
        <begin position="7"/>
        <end position="18"/>
    </location>
</feature>
<protein>
    <submittedName>
        <fullName evidence="3">PE-PGRS family protein</fullName>
    </submittedName>
</protein>
<evidence type="ECO:0000313" key="2">
    <source>
        <dbReference type="Proteomes" id="UP000038045"/>
    </source>
</evidence>
<dbReference type="Proteomes" id="UP000038045">
    <property type="component" value="Unplaced"/>
</dbReference>
<feature type="compositionally biased region" description="Low complexity" evidence="1">
    <location>
        <begin position="68"/>
        <end position="89"/>
    </location>
</feature>
<feature type="region of interest" description="Disordered" evidence="1">
    <location>
        <begin position="1"/>
        <end position="190"/>
    </location>
</feature>
<reference evidence="3" key="1">
    <citation type="submission" date="2017-02" db="UniProtKB">
        <authorList>
            <consortium name="WormBaseParasite"/>
        </authorList>
    </citation>
    <scope>IDENTIFICATION</scope>
</reference>
<dbReference type="AlphaFoldDB" id="A0A0N4ZVR4"/>
<proteinExistence type="predicted"/>
<feature type="compositionally biased region" description="Basic and acidic residues" evidence="1">
    <location>
        <begin position="453"/>
        <end position="465"/>
    </location>
</feature>
<name>A0A0N4ZVR4_PARTI</name>
<keyword evidence="2" id="KW-1185">Reference proteome</keyword>
<dbReference type="WBParaSite" id="PTRK_0001267700.1">
    <property type="protein sequence ID" value="PTRK_0001267700.1"/>
    <property type="gene ID" value="PTRK_0001267700"/>
</dbReference>
<organism evidence="2 3">
    <name type="scientific">Parastrongyloides trichosuri</name>
    <name type="common">Possum-specific nematode worm</name>
    <dbReference type="NCBI Taxonomy" id="131310"/>
    <lineage>
        <taxon>Eukaryota</taxon>
        <taxon>Metazoa</taxon>
        <taxon>Ecdysozoa</taxon>
        <taxon>Nematoda</taxon>
        <taxon>Chromadorea</taxon>
        <taxon>Rhabditida</taxon>
        <taxon>Tylenchina</taxon>
        <taxon>Panagrolaimomorpha</taxon>
        <taxon>Strongyloidoidea</taxon>
        <taxon>Strongyloididae</taxon>
        <taxon>Parastrongyloides</taxon>
    </lineage>
</organism>
<evidence type="ECO:0000313" key="3">
    <source>
        <dbReference type="WBParaSite" id="PTRK_0001267700.1"/>
    </source>
</evidence>
<feature type="region of interest" description="Disordered" evidence="1">
    <location>
        <begin position="425"/>
        <end position="465"/>
    </location>
</feature>
<feature type="compositionally biased region" description="Basic residues" evidence="1">
    <location>
        <begin position="157"/>
        <end position="169"/>
    </location>
</feature>
<sequence>MAATSGPSLAARSATSTRPSRRWPGWCRGPRSGPAPCGAAHARPWLRGRRGWPSGRTVRRGRRPWATGPRRACPSASSASGPTGPSAPARPEPLTAAAAGGCPRSPAGAPSSRSGAGCASSCTSPADRGPGRWRRAGRSAPCAPGRPGPNRPWRAWAGRRRSCSSRRSRRSDLRPATGRARPSGSGACSRCPGWRSGWSGGRQCSWCSWFYLRSGRQDLGERGRQDLDVGVQGGLGRGDQQDVVQTRFRGQTAVGHAGQDVVVGQGLHHLSGVLGQLDRELVEEARGQDLDAGDGGQGVARGQGLLVVEQGHLAQASLAQQAHVDGEGQAAEARVGADVRRGLVAADVLLARGQGQDEAATAVGVHGFTAVAAGRLAQQLLAGGEQADVGTAKVQGVADRLAFGCDNVSAHFAGRLQQAHRYGFRDDDDQQGAGSMSGLGDLGDIGGGAEHVGGLDDHAGGVRPD</sequence>
<feature type="compositionally biased region" description="Gly residues" evidence="1">
    <location>
        <begin position="435"/>
        <end position="451"/>
    </location>
</feature>
<accession>A0A0N4ZVR4</accession>